<organism evidence="3 4">
    <name type="scientific">Candidatus Stercoripulliclostridium pullicola</name>
    <dbReference type="NCBI Taxonomy" id="2840953"/>
    <lineage>
        <taxon>Bacteria</taxon>
        <taxon>Bacillati</taxon>
        <taxon>Bacillota</taxon>
        <taxon>Clostridia</taxon>
        <taxon>Eubacteriales</taxon>
        <taxon>Candidatus Stercoripulliclostridium</taxon>
    </lineage>
</organism>
<feature type="transmembrane region" description="Helical" evidence="2">
    <location>
        <begin position="69"/>
        <end position="87"/>
    </location>
</feature>
<reference evidence="3" key="1">
    <citation type="submission" date="2020-10" db="EMBL/GenBank/DDBJ databases">
        <authorList>
            <person name="Gilroy R."/>
        </authorList>
    </citation>
    <scope>NUCLEOTIDE SEQUENCE</scope>
    <source>
        <strain evidence="3">517</strain>
    </source>
</reference>
<accession>A0A940DH45</accession>
<reference evidence="3" key="2">
    <citation type="journal article" date="2021" name="PeerJ">
        <title>Extensive microbial diversity within the chicken gut microbiome revealed by metagenomics and culture.</title>
        <authorList>
            <person name="Gilroy R."/>
            <person name="Ravi A."/>
            <person name="Getino M."/>
            <person name="Pursley I."/>
            <person name="Horton D.L."/>
            <person name="Alikhan N.F."/>
            <person name="Baker D."/>
            <person name="Gharbi K."/>
            <person name="Hall N."/>
            <person name="Watson M."/>
            <person name="Adriaenssens E.M."/>
            <person name="Foster-Nyarko E."/>
            <person name="Jarju S."/>
            <person name="Secka A."/>
            <person name="Antonio M."/>
            <person name="Oren A."/>
            <person name="Chaudhuri R.R."/>
            <person name="La Ragione R."/>
            <person name="Hildebrand F."/>
            <person name="Pallen M.J."/>
        </authorList>
    </citation>
    <scope>NUCLEOTIDE SEQUENCE</scope>
    <source>
        <strain evidence="3">517</strain>
    </source>
</reference>
<comment type="caution">
    <text evidence="3">The sequence shown here is derived from an EMBL/GenBank/DDBJ whole genome shotgun (WGS) entry which is preliminary data.</text>
</comment>
<sequence length="265" mass="30353">MVNAKGCAAGLLLGSVLRAVVAVLFGIAKAIAAVLWYTGLWVPALYALFGGVLYLVWKFNPFSGGLYETLYLVGFALCVVIFVIILLRNAVVRPFKSVAEGFRNPIWKKQDDEAKKKEKEREEIPEWEKKREEKRRRKAIERGRKITEERARKEAERTRGDEDFTGEPKEARAKRRNGEELGLTGNPDDIYGYRKTRTSRESEYDPFYDDPYGYGKASAAEEPKIYLSAVEADTLIHEYSDRFEVYDLDGGKKTLRSIEYKDGRR</sequence>
<dbReference type="EMBL" id="JADINF010000125">
    <property type="protein sequence ID" value="MBO8424341.1"/>
    <property type="molecule type" value="Genomic_DNA"/>
</dbReference>
<evidence type="ECO:0000313" key="3">
    <source>
        <dbReference type="EMBL" id="MBO8424341.1"/>
    </source>
</evidence>
<protein>
    <submittedName>
        <fullName evidence="3">Uncharacterized protein</fullName>
    </submittedName>
</protein>
<dbReference type="Proteomes" id="UP000727857">
    <property type="component" value="Unassembled WGS sequence"/>
</dbReference>
<feature type="region of interest" description="Disordered" evidence="1">
    <location>
        <begin position="146"/>
        <end position="210"/>
    </location>
</feature>
<evidence type="ECO:0000256" key="1">
    <source>
        <dbReference type="SAM" id="MobiDB-lite"/>
    </source>
</evidence>
<feature type="compositionally biased region" description="Basic and acidic residues" evidence="1">
    <location>
        <begin position="146"/>
        <end position="179"/>
    </location>
</feature>
<keyword evidence="2" id="KW-1133">Transmembrane helix</keyword>
<keyword evidence="2" id="KW-0812">Transmembrane</keyword>
<proteinExistence type="predicted"/>
<evidence type="ECO:0000256" key="2">
    <source>
        <dbReference type="SAM" id="Phobius"/>
    </source>
</evidence>
<gene>
    <name evidence="3" type="ORF">IAB16_04930</name>
</gene>
<dbReference type="AlphaFoldDB" id="A0A940DH45"/>
<feature type="transmembrane region" description="Helical" evidence="2">
    <location>
        <begin position="34"/>
        <end position="57"/>
    </location>
</feature>
<keyword evidence="2" id="KW-0472">Membrane</keyword>
<evidence type="ECO:0000313" key="4">
    <source>
        <dbReference type="Proteomes" id="UP000727857"/>
    </source>
</evidence>
<name>A0A940DH45_9FIRM</name>